<organism evidence="4 5">
    <name type="scientific">Sagittula salina</name>
    <dbReference type="NCBI Taxonomy" id="2820268"/>
    <lineage>
        <taxon>Bacteria</taxon>
        <taxon>Pseudomonadati</taxon>
        <taxon>Pseudomonadota</taxon>
        <taxon>Alphaproteobacteria</taxon>
        <taxon>Rhodobacterales</taxon>
        <taxon>Roseobacteraceae</taxon>
        <taxon>Sagittula</taxon>
    </lineage>
</organism>
<feature type="region of interest" description="Disordered" evidence="1">
    <location>
        <begin position="32"/>
        <end position="112"/>
    </location>
</feature>
<evidence type="ECO:0000313" key="5">
    <source>
        <dbReference type="Proteomes" id="UP000675940"/>
    </source>
</evidence>
<gene>
    <name evidence="4" type="ORF">J5474_03870</name>
</gene>
<sequence length="301" mass="31107">MKTLHTLLGTSALILVTSGALAQTATAQDTDATAPAAQSQTAQGQTAQGQTGQNSSSSSAETQMTEDSISTSGETQSGGETTRGEASSTDGPQTKTLPEVKSATNNAEADSPVNCAAIADAISQTEDPEKHIRMLEDAGTAGDCSVQFEKLSSEQAADETMQDVKGDEDEDNIDDQPYVTAGEAEPLPEGATNDPRAKEGSGKVSDEIATAGAGETVTVTVRDLEGMEVFANGESVGEVEDILADATGRPISAVIEVGGFLGIGEREVALPLSDLKYDSENKRLITDHSVKALKELPELDS</sequence>
<dbReference type="InterPro" id="IPR027275">
    <property type="entry name" value="PRC-brl_dom"/>
</dbReference>
<feature type="compositionally biased region" description="Low complexity" evidence="1">
    <location>
        <begin position="32"/>
        <end position="80"/>
    </location>
</feature>
<dbReference type="PANTHER" id="PTHR36505">
    <property type="entry name" value="BLR1072 PROTEIN"/>
    <property type="match status" value="1"/>
</dbReference>
<keyword evidence="2" id="KW-0732">Signal</keyword>
<feature type="compositionally biased region" description="Acidic residues" evidence="1">
    <location>
        <begin position="156"/>
        <end position="174"/>
    </location>
</feature>
<dbReference type="Proteomes" id="UP000675940">
    <property type="component" value="Unassembled WGS sequence"/>
</dbReference>
<evidence type="ECO:0000313" key="4">
    <source>
        <dbReference type="EMBL" id="MBP0481629.1"/>
    </source>
</evidence>
<feature type="signal peptide" evidence="2">
    <location>
        <begin position="1"/>
        <end position="22"/>
    </location>
</feature>
<reference evidence="4" key="1">
    <citation type="submission" date="2021-03" db="EMBL/GenBank/DDBJ databases">
        <title>Sagittula salina sp. nov. strain M10.9X isolated from the marine waste.</title>
        <authorList>
            <person name="Satari L."/>
            <person name="Molina-Menor E."/>
            <person name="Vidal-Verdu A."/>
            <person name="Pascual J."/>
            <person name="Pereto J."/>
            <person name="Porcar M."/>
        </authorList>
    </citation>
    <scope>NUCLEOTIDE SEQUENCE</scope>
    <source>
        <strain evidence="4">M10.9X</strain>
    </source>
</reference>
<name>A0A940MLM7_9RHOB</name>
<evidence type="ECO:0000256" key="2">
    <source>
        <dbReference type="SAM" id="SignalP"/>
    </source>
</evidence>
<dbReference type="InterPro" id="IPR011033">
    <property type="entry name" value="PRC_barrel-like_sf"/>
</dbReference>
<dbReference type="RefSeq" id="WP_209359449.1">
    <property type="nucleotide sequence ID" value="NZ_JAGISH010000001.1"/>
</dbReference>
<dbReference type="EMBL" id="JAGISH010000001">
    <property type="protein sequence ID" value="MBP0481629.1"/>
    <property type="molecule type" value="Genomic_DNA"/>
</dbReference>
<protein>
    <submittedName>
        <fullName evidence="4">PRC-barrel domain-containing protein</fullName>
    </submittedName>
</protein>
<feature type="compositionally biased region" description="Polar residues" evidence="1">
    <location>
        <begin position="86"/>
        <end position="108"/>
    </location>
</feature>
<dbReference type="Pfam" id="PF05239">
    <property type="entry name" value="PRC"/>
    <property type="match status" value="1"/>
</dbReference>
<feature type="domain" description="PRC-barrel" evidence="3">
    <location>
        <begin position="220"/>
        <end position="287"/>
    </location>
</feature>
<comment type="caution">
    <text evidence="4">The sequence shown here is derived from an EMBL/GenBank/DDBJ whole genome shotgun (WGS) entry which is preliminary data.</text>
</comment>
<dbReference type="AlphaFoldDB" id="A0A940MLM7"/>
<dbReference type="PANTHER" id="PTHR36505:SF1">
    <property type="entry name" value="BLR1072 PROTEIN"/>
    <property type="match status" value="1"/>
</dbReference>
<feature type="compositionally biased region" description="Basic and acidic residues" evidence="1">
    <location>
        <begin position="195"/>
        <end position="206"/>
    </location>
</feature>
<feature type="region of interest" description="Disordered" evidence="1">
    <location>
        <begin position="152"/>
        <end position="209"/>
    </location>
</feature>
<dbReference type="Gene3D" id="2.30.30.240">
    <property type="entry name" value="PRC-barrel domain"/>
    <property type="match status" value="1"/>
</dbReference>
<accession>A0A940MLM7</accession>
<keyword evidence="5" id="KW-1185">Reference proteome</keyword>
<dbReference type="SUPFAM" id="SSF50346">
    <property type="entry name" value="PRC-barrel domain"/>
    <property type="match status" value="1"/>
</dbReference>
<evidence type="ECO:0000256" key="1">
    <source>
        <dbReference type="SAM" id="MobiDB-lite"/>
    </source>
</evidence>
<feature type="chain" id="PRO_5037828264" evidence="2">
    <location>
        <begin position="23"/>
        <end position="301"/>
    </location>
</feature>
<evidence type="ECO:0000259" key="3">
    <source>
        <dbReference type="Pfam" id="PF05239"/>
    </source>
</evidence>
<proteinExistence type="predicted"/>